<dbReference type="PANTHER" id="PTHR15046:SF1">
    <property type="entry name" value="BETA-1,4 N-ACETYLGALACTOSAMINYLTRANSFERASE 1"/>
    <property type="match status" value="1"/>
</dbReference>
<dbReference type="STRING" id="99883.ENSTNIP00000017614"/>
<feature type="region of interest" description="Disordered" evidence="1">
    <location>
        <begin position="411"/>
        <end position="435"/>
    </location>
</feature>
<dbReference type="PANTHER" id="PTHR15046">
    <property type="entry name" value="GLYCO_TRANS_2-LIKE DOMAIN-CONTAINING PROTEIN"/>
    <property type="match status" value="1"/>
</dbReference>
<dbReference type="GO" id="GO:0016020">
    <property type="term" value="C:membrane"/>
    <property type="evidence" value="ECO:0007669"/>
    <property type="project" value="GOC"/>
</dbReference>
<feature type="compositionally biased region" description="Basic and acidic residues" evidence="1">
    <location>
        <begin position="261"/>
        <end position="274"/>
    </location>
</feature>
<reference evidence="2" key="2">
    <citation type="submission" date="2004-02" db="EMBL/GenBank/DDBJ databases">
        <authorList>
            <consortium name="Genoscope"/>
            <consortium name="Whitehead Institute Centre for Genome Research"/>
        </authorList>
    </citation>
    <scope>NUCLEOTIDE SEQUENCE</scope>
</reference>
<reference evidence="2 4" key="1">
    <citation type="journal article" date="2004" name="Nature">
        <title>Genome duplication in the teleost fish Tetraodon nigroviridis reveals the early vertebrate proto-karyotype.</title>
        <authorList>
            <person name="Jaillon O."/>
            <person name="Aury J.-M."/>
            <person name="Brunet F."/>
            <person name="Petit J.-L."/>
            <person name="Stange-Thomann N."/>
            <person name="Mauceli E."/>
            <person name="Bouneau L."/>
            <person name="Fischer C."/>
            <person name="Ozouf-Costaz C."/>
            <person name="Bernot A."/>
            <person name="Nicaud S."/>
            <person name="Jaffe D."/>
            <person name="Fisher S."/>
            <person name="Lutfalla G."/>
            <person name="Dossat C."/>
            <person name="Segurens B."/>
            <person name="Dasilva C."/>
            <person name="Salanoubat M."/>
            <person name="Levy M."/>
            <person name="Boudet N."/>
            <person name="Castellano S."/>
            <person name="Anthouard V."/>
            <person name="Jubin C."/>
            <person name="Castelli V."/>
            <person name="Katinka M."/>
            <person name="Vacherie B."/>
            <person name="Biemont C."/>
            <person name="Skalli Z."/>
            <person name="Cattolico L."/>
            <person name="Poulain J."/>
            <person name="De Berardinis V."/>
            <person name="Cruaud C."/>
            <person name="Duprat S."/>
            <person name="Brottier P."/>
            <person name="Coutanceau J.-P."/>
            <person name="Gouzy J."/>
            <person name="Parra G."/>
            <person name="Lardier G."/>
            <person name="Chapple C."/>
            <person name="McKernan K.J."/>
            <person name="McEwan P."/>
            <person name="Bosak S."/>
            <person name="Kellis M."/>
            <person name="Volff J.-N."/>
            <person name="Guigo R."/>
            <person name="Zody M.C."/>
            <person name="Mesirov J."/>
            <person name="Lindblad-Toh K."/>
            <person name="Birren B."/>
            <person name="Nusbaum C."/>
            <person name="Kahn D."/>
            <person name="Robinson-Rechavi M."/>
            <person name="Laudet V."/>
            <person name="Schachter V."/>
            <person name="Quetier F."/>
            <person name="Saurin W."/>
            <person name="Scarpelli C."/>
            <person name="Wincker P."/>
            <person name="Lander E.S."/>
            <person name="Weissenbach J."/>
            <person name="Roest Crollius H."/>
        </authorList>
    </citation>
    <scope>NUCLEOTIDE SEQUENCE [LARGE SCALE GENOMIC DNA]</scope>
</reference>
<accession>Q4RXW8</accession>
<name>Q4RXW8_TETNG</name>
<dbReference type="HOGENOM" id="CLU_036051_0_0_1"/>
<proteinExistence type="predicted"/>
<keyword evidence="4" id="KW-1185">Reference proteome</keyword>
<evidence type="ECO:0000313" key="4">
    <source>
        <dbReference type="Proteomes" id="UP000007303"/>
    </source>
</evidence>
<dbReference type="EMBL" id="CAAE01014979">
    <property type="protein sequence ID" value="CAG06764.1"/>
    <property type="molecule type" value="Genomic_DNA"/>
</dbReference>
<dbReference type="KEGG" id="tng:GSTEN00027254G001"/>
<gene>
    <name evidence="2" type="ORF">GSTENG00027254001</name>
</gene>
<reference evidence="3" key="3">
    <citation type="submission" date="2025-05" db="UniProtKB">
        <authorList>
            <consortium name="Ensembl"/>
        </authorList>
    </citation>
    <scope>IDENTIFICATION</scope>
</reference>
<dbReference type="GO" id="GO:0001574">
    <property type="term" value="P:ganglioside biosynthetic process"/>
    <property type="evidence" value="ECO:0007669"/>
    <property type="project" value="TreeGrafter"/>
</dbReference>
<sequence length="625" mass="69020">MRSLRKTLLLAVLASVLLVLAILHSWPTRVYTTVDVWQRQGPEAEKHLLGRLPDADPLLSNISFHVRDHVARYGRWGPGTATPALTSSRPPLRSLLARNGCVCEGESGGVNLPFAQLLFPRVSAQLLHTAFNASQLEEVKQRRAKEFQSFQKRSQTSADVLILAQANSPLQYPTQGVEVRPLKTILVPGLALHHSHRRALLPDLAATLGTLNVAADVDDVTVRGDGEMRMSLSSARLPSLNRQLQFVTYTNTLFHPSTADTGERAGARAPDRPRPRGSVEPLPVPPFSAAPVRGPPRRLQHQDPSRCDSQAVRLWTQRRVQHQRPGYRGYKDVPAVRQAPGSDQQHQAVLSHCHHRHRRRQREPQIHLGAQHRTLHHALREGLVCRAKPGRLPGDHQVFAVGGRRLHLHGRHQAGEAGGGPGEDHPGPGEPQPRRASVRTLVGGAVREVTGYTSTYRQTISIEPGEDDGDCLHMRRGFHHVIQGFPNCVVTDGVINFFLARTDKVQQVGFDPRLARVAHLGEWAQRGSRSAGGATSKVQTAVSSPSVRLTCVSDRVLHRRPGRAARGVLRRRHGQPLHQAQAPLGQPVGERQNLRQVPLPAGLLRCRAHQKRPPVLQEPFPVFDS</sequence>
<feature type="region of interest" description="Disordered" evidence="1">
    <location>
        <begin position="255"/>
        <end position="309"/>
    </location>
</feature>
<protein>
    <submittedName>
        <fullName evidence="3">Beta-1,4-N-acetyl-galactosaminyl transferase 1b</fullName>
    </submittedName>
    <submittedName>
        <fullName evidence="2">Chromosome 11 SCAF14979, whole genome shotgun sequence</fullName>
    </submittedName>
</protein>
<evidence type="ECO:0000313" key="2">
    <source>
        <dbReference type="EMBL" id="CAG06764.1"/>
    </source>
</evidence>
<dbReference type="GO" id="GO:0008376">
    <property type="term" value="F:acetylgalactosaminyltransferase activity"/>
    <property type="evidence" value="ECO:0007669"/>
    <property type="project" value="TreeGrafter"/>
</dbReference>
<dbReference type="Ensembl" id="ENSTNIT00000017835.1">
    <property type="protein sequence ID" value="ENSTNIP00000017614.1"/>
    <property type="gene ID" value="ENSTNIG00000014587.1"/>
</dbReference>
<evidence type="ECO:0000313" key="3">
    <source>
        <dbReference type="Ensembl" id="ENSTNIP00000017614.1"/>
    </source>
</evidence>
<evidence type="ECO:0000256" key="1">
    <source>
        <dbReference type="SAM" id="MobiDB-lite"/>
    </source>
</evidence>
<dbReference type="OrthoDB" id="2139606at2759"/>
<dbReference type="GeneTree" id="ENSGT00390000006679"/>
<dbReference type="Proteomes" id="UP000007303">
    <property type="component" value="Unassembled WGS sequence"/>
</dbReference>
<organism evidence="2">
    <name type="scientific">Tetraodon nigroviridis</name>
    <name type="common">Spotted green pufferfish</name>
    <name type="synonym">Chelonodon nigroviridis</name>
    <dbReference type="NCBI Taxonomy" id="99883"/>
    <lineage>
        <taxon>Eukaryota</taxon>
        <taxon>Metazoa</taxon>
        <taxon>Chordata</taxon>
        <taxon>Craniata</taxon>
        <taxon>Vertebrata</taxon>
        <taxon>Euteleostomi</taxon>
        <taxon>Actinopterygii</taxon>
        <taxon>Neopterygii</taxon>
        <taxon>Teleostei</taxon>
        <taxon>Neoteleostei</taxon>
        <taxon>Acanthomorphata</taxon>
        <taxon>Eupercaria</taxon>
        <taxon>Tetraodontiformes</taxon>
        <taxon>Tetradontoidea</taxon>
        <taxon>Tetraodontidae</taxon>
        <taxon>Tetraodon</taxon>
    </lineage>
</organism>
<dbReference type="AlphaFoldDB" id="Q4RXW8"/>